<organism evidence="1 2">
    <name type="scientific">Aduncisulcus paluster</name>
    <dbReference type="NCBI Taxonomy" id="2918883"/>
    <lineage>
        <taxon>Eukaryota</taxon>
        <taxon>Metamonada</taxon>
        <taxon>Carpediemonas-like organisms</taxon>
        <taxon>Aduncisulcus</taxon>
    </lineage>
</organism>
<dbReference type="EMBL" id="BQXS01009444">
    <property type="protein sequence ID" value="GKT31221.1"/>
    <property type="molecule type" value="Genomic_DNA"/>
</dbReference>
<keyword evidence="2" id="KW-1185">Reference proteome</keyword>
<protein>
    <submittedName>
        <fullName evidence="1">Glycosyltransferase family 39 protein</fullName>
    </submittedName>
</protein>
<proteinExistence type="predicted"/>
<name>A0ABQ5KGZ4_9EUKA</name>
<gene>
    <name evidence="1" type="ORF">ADUPG1_005798</name>
</gene>
<dbReference type="Proteomes" id="UP001057375">
    <property type="component" value="Unassembled WGS sequence"/>
</dbReference>
<feature type="non-terminal residue" evidence="1">
    <location>
        <position position="78"/>
    </location>
</feature>
<evidence type="ECO:0000313" key="1">
    <source>
        <dbReference type="EMBL" id="GKT31221.1"/>
    </source>
</evidence>
<sequence>MLRDSYGKCLVLGILILAVCAFAGAAIYAFDSSLEQPENSYLAAHPKARWIKLDLPFRLNARNNGSEMTLFRQKFELK</sequence>
<reference evidence="1" key="1">
    <citation type="submission" date="2022-03" db="EMBL/GenBank/DDBJ databases">
        <title>Draft genome sequence of Aduncisulcus paluster, a free-living microaerophilic Fornicata.</title>
        <authorList>
            <person name="Yuyama I."/>
            <person name="Kume K."/>
            <person name="Tamura T."/>
            <person name="Inagaki Y."/>
            <person name="Hashimoto T."/>
        </authorList>
    </citation>
    <scope>NUCLEOTIDE SEQUENCE</scope>
    <source>
        <strain evidence="1">NY0171</strain>
    </source>
</reference>
<evidence type="ECO:0000313" key="2">
    <source>
        <dbReference type="Proteomes" id="UP001057375"/>
    </source>
</evidence>
<comment type="caution">
    <text evidence="1">The sequence shown here is derived from an EMBL/GenBank/DDBJ whole genome shotgun (WGS) entry which is preliminary data.</text>
</comment>
<accession>A0ABQ5KGZ4</accession>